<dbReference type="Pfam" id="PF16640">
    <property type="entry name" value="Big_3_5"/>
    <property type="match status" value="1"/>
</dbReference>
<dbReference type="AlphaFoldDB" id="A0A7G9S3P8"/>
<evidence type="ECO:0000256" key="1">
    <source>
        <dbReference type="SAM" id="MobiDB-lite"/>
    </source>
</evidence>
<dbReference type="GO" id="GO:0005975">
    <property type="term" value="P:carbohydrate metabolic process"/>
    <property type="evidence" value="ECO:0007669"/>
    <property type="project" value="UniProtKB-ARBA"/>
</dbReference>
<gene>
    <name evidence="6" type="ORF">H9L06_09485</name>
</gene>
<dbReference type="KEGG" id="ldn:H9L06_09485"/>
<dbReference type="Proteomes" id="UP000515934">
    <property type="component" value="Chromosome"/>
</dbReference>
<dbReference type="InterPro" id="IPR007331">
    <property type="entry name" value="Htaa"/>
</dbReference>
<keyword evidence="2" id="KW-0812">Transmembrane</keyword>
<evidence type="ECO:0000313" key="7">
    <source>
        <dbReference type="Proteomes" id="UP000515934"/>
    </source>
</evidence>
<feature type="chain" id="PRO_5028928147" evidence="3">
    <location>
        <begin position="38"/>
        <end position="1187"/>
    </location>
</feature>
<feature type="domain" description="Htaa" evidence="4">
    <location>
        <begin position="853"/>
        <end position="977"/>
    </location>
</feature>
<accession>A0A7G9S3P8</accession>
<feature type="transmembrane region" description="Helical" evidence="2">
    <location>
        <begin position="1155"/>
        <end position="1176"/>
    </location>
</feature>
<feature type="region of interest" description="Disordered" evidence="1">
    <location>
        <begin position="833"/>
        <end position="855"/>
    </location>
</feature>
<organism evidence="6 7">
    <name type="scientific">Leucobacter denitrificans</name>
    <dbReference type="NCBI Taxonomy" id="683042"/>
    <lineage>
        <taxon>Bacteria</taxon>
        <taxon>Bacillati</taxon>
        <taxon>Actinomycetota</taxon>
        <taxon>Actinomycetes</taxon>
        <taxon>Micrococcales</taxon>
        <taxon>Microbacteriaceae</taxon>
        <taxon>Leucobacter</taxon>
    </lineage>
</organism>
<feature type="signal peptide" evidence="3">
    <location>
        <begin position="1"/>
        <end position="37"/>
    </location>
</feature>
<dbReference type="InterPro" id="IPR013783">
    <property type="entry name" value="Ig-like_fold"/>
</dbReference>
<dbReference type="Pfam" id="PF04213">
    <property type="entry name" value="HtaA"/>
    <property type="match status" value="1"/>
</dbReference>
<keyword evidence="7" id="KW-1185">Reference proteome</keyword>
<name>A0A7G9S3P8_9MICO</name>
<evidence type="ECO:0000259" key="5">
    <source>
        <dbReference type="Pfam" id="PF16640"/>
    </source>
</evidence>
<dbReference type="Gene3D" id="2.60.40.10">
    <property type="entry name" value="Immunoglobulins"/>
    <property type="match status" value="1"/>
</dbReference>
<proteinExistence type="predicted"/>
<keyword evidence="2" id="KW-1133">Transmembrane helix</keyword>
<evidence type="ECO:0000259" key="4">
    <source>
        <dbReference type="Pfam" id="PF04213"/>
    </source>
</evidence>
<feature type="domain" description="Bacterial Ig-like" evidence="5">
    <location>
        <begin position="170"/>
        <end position="256"/>
    </location>
</feature>
<dbReference type="InterPro" id="IPR032109">
    <property type="entry name" value="Big_3_5"/>
</dbReference>
<keyword evidence="3" id="KW-0732">Signal</keyword>
<evidence type="ECO:0000313" key="6">
    <source>
        <dbReference type="EMBL" id="QNN62473.1"/>
    </source>
</evidence>
<evidence type="ECO:0000256" key="2">
    <source>
        <dbReference type="SAM" id="Phobius"/>
    </source>
</evidence>
<sequence>MSTLAARPRRAGVALLAIVTSFLVILSGMFVAPAAHAAPGAVLTAATVTPNAVTGLTIEASFSGVPDSPLPPYQSDGVYLTLVEQGAVVAVDGTDWVTGDEIVARSGVASFTAAPGVLNRGTQYELLMWHAHSEPTSETIILRQGLTITEDQWDIVFPPATPTETTTALNVTPASVVEGGTVTLTATVTPAEAAGSVAFHNGGTQFGGTQTVAGGVATLATASLPIGANTVTAVFTPADAQTFRASTSSALVVTVSEMEDPAPVGPSVEVVGSVSDLDPEAETVVTVKGSGFLPDAPGTSGARPPLAGQFSGAYVVFGSFADVWKPSAGAPSSSRVVLEQKWAVPAASMSMIGGAGSGAIELQADGSFETTLALSPDESKAIADGTYGIATYSGSGAKYAPFETFTPVTFAEPVPVGPSVEVVGSVTDLDPEAETVVTVKGSGFLPDAPGTSGARPPLAGQFSGAYVVFGSFADVWKPSAGAPSSSRVVLEQKWAVPAASMSMIGGAGSGAIELQADGSFETTLALSPDESKAIADGTYGIATYSGSGAKYAPFETFTPVTFAEPVPVGPSVEVVGSVTDLDPEAETVVTVKGSGFLPDAPGTSGARPPLAGQFSGAYVVFGSFADVWKPSAGAPSSSRVVLEQKWAVPAASMSMIGGAGSGAIELQADGSFETTLALSPDESKAIADGTYGIATYSGSGAKYAPFETFTPVTFTVKTGPSATTSLPRVTSAGLEVGVKASNLPGDVYAAIIERGTESEVSTDEGYVAFMYQPPVVNGSSEFTLVAPKGNLDRSKQYEVIIWKSHNGVNASTLYARSNINMTDELWDKLAGTVTRPPATKPTPKPATPSQQAGSLSWGVSSNFADYVTNPNRPGGMSGGRIDTSGVGKSGGAFLFPQATGGSWNKSTQTGSVQFSGIVTFYAHHGGINRSFANPVITVSSATSGSISVNGASYALNLAAGSTSVGSNGEVTWSNVPVNGSISGGGDGGGGSFTLDSLSFTVGAASSIQYGSTTQTKEKVEREAAATPPTTDGITVVTPEDELVAGGEIEIKAPGFEANERDILVVLYSDPIVLDRKAGANESGDVRWIGTLPEDLEPGEHTITLQGSIDAGAVITVVDADEKKTETLEQAVTTSADGSAEAVFAEVAGASSDSAWMWWVGAGALLLLAAAMGVLVVNQRRNAAGRDV</sequence>
<keyword evidence="2" id="KW-0472">Membrane</keyword>
<reference evidence="6 7" key="1">
    <citation type="submission" date="2020-08" db="EMBL/GenBank/DDBJ databases">
        <title>Genome sequence of Leucobacter denitrificans KACC 14055T.</title>
        <authorList>
            <person name="Hyun D.-W."/>
            <person name="Bae J.-W."/>
        </authorList>
    </citation>
    <scope>NUCLEOTIDE SEQUENCE [LARGE SCALE GENOMIC DNA]</scope>
    <source>
        <strain evidence="6 7">KACC 14055</strain>
    </source>
</reference>
<dbReference type="RefSeq" id="WP_187554943.1">
    <property type="nucleotide sequence ID" value="NZ_CP060716.1"/>
</dbReference>
<protein>
    <submittedName>
        <fullName evidence="6">HtaA domain-containing protein</fullName>
    </submittedName>
</protein>
<evidence type="ECO:0000256" key="3">
    <source>
        <dbReference type="SAM" id="SignalP"/>
    </source>
</evidence>
<dbReference type="EMBL" id="CP060716">
    <property type="protein sequence ID" value="QNN62473.1"/>
    <property type="molecule type" value="Genomic_DNA"/>
</dbReference>